<evidence type="ECO:0000256" key="11">
    <source>
        <dbReference type="SAM" id="MobiDB-lite"/>
    </source>
</evidence>
<protein>
    <recommendedName>
        <fullName evidence="10">Transmembrane protein 81</fullName>
    </recommendedName>
</protein>
<dbReference type="OrthoDB" id="9390762at2759"/>
<dbReference type="PANTHER" id="PTHR35670">
    <property type="entry name" value="TRANSMEMBRANE PROTEIN 81"/>
    <property type="match status" value="1"/>
</dbReference>
<feature type="domain" description="Immunoglobulin" evidence="13">
    <location>
        <begin position="104"/>
        <end position="196"/>
    </location>
</feature>
<keyword evidence="7" id="KW-1015">Disulfide bond</keyword>
<dbReference type="GeneID" id="105906819"/>
<evidence type="ECO:0000256" key="2">
    <source>
        <dbReference type="ARBA" id="ARBA00022475"/>
    </source>
</evidence>
<keyword evidence="2" id="KW-1003">Cell membrane</keyword>
<evidence type="ECO:0000256" key="7">
    <source>
        <dbReference type="ARBA" id="ARBA00023157"/>
    </source>
</evidence>
<evidence type="ECO:0000256" key="3">
    <source>
        <dbReference type="ARBA" id="ARBA00022692"/>
    </source>
</evidence>
<keyword evidence="14" id="KW-1185">Reference proteome</keyword>
<dbReference type="KEGG" id="char:105906819"/>
<keyword evidence="4" id="KW-0732">Signal</keyword>
<dbReference type="AlphaFoldDB" id="A0A6P3W5N0"/>
<dbReference type="GO" id="GO:0005886">
    <property type="term" value="C:plasma membrane"/>
    <property type="evidence" value="ECO:0007669"/>
    <property type="project" value="UniProtKB-SubCell"/>
</dbReference>
<gene>
    <name evidence="15" type="primary">tmem81</name>
</gene>
<evidence type="ECO:0000256" key="8">
    <source>
        <dbReference type="ARBA" id="ARBA00023319"/>
    </source>
</evidence>
<dbReference type="Gene3D" id="2.60.40.10">
    <property type="entry name" value="Immunoglobulins"/>
    <property type="match status" value="1"/>
</dbReference>
<evidence type="ECO:0000256" key="1">
    <source>
        <dbReference type="ARBA" id="ARBA00004251"/>
    </source>
</evidence>
<keyword evidence="3 12" id="KW-0812">Transmembrane</keyword>
<dbReference type="SMART" id="SM00409">
    <property type="entry name" value="IG"/>
    <property type="match status" value="1"/>
</dbReference>
<keyword evidence="5 12" id="KW-1133">Transmembrane helix</keyword>
<comment type="function">
    <text evidence="9">Essential fertilization factor required for male fertility. Part of a conserved trimeric sperm complex with the essential fertilization factors IZUMO1 and SPACA6 which bridges sperm and oocyte membranes during fertilization by binding to IZUMO1R/JUNO on the oocyte.</text>
</comment>
<evidence type="ECO:0000313" key="14">
    <source>
        <dbReference type="Proteomes" id="UP000515152"/>
    </source>
</evidence>
<comment type="subcellular location">
    <subcellularLocation>
        <location evidence="1">Cell membrane</location>
        <topology evidence="1">Single-pass type I membrane protein</topology>
    </subcellularLocation>
</comment>
<evidence type="ECO:0000256" key="9">
    <source>
        <dbReference type="ARBA" id="ARBA00049937"/>
    </source>
</evidence>
<dbReference type="InterPro" id="IPR036179">
    <property type="entry name" value="Ig-like_dom_sf"/>
</dbReference>
<evidence type="ECO:0000259" key="13">
    <source>
        <dbReference type="SMART" id="SM00409"/>
    </source>
</evidence>
<keyword evidence="6 12" id="KW-0472">Membrane</keyword>
<evidence type="ECO:0000256" key="12">
    <source>
        <dbReference type="SAM" id="Phobius"/>
    </source>
</evidence>
<evidence type="ECO:0000256" key="6">
    <source>
        <dbReference type="ARBA" id="ARBA00023136"/>
    </source>
</evidence>
<dbReference type="CTD" id="388730"/>
<sequence length="321" mass="35360">MAWLTSTLCTTTPGSYVRSSEAEMKIWRWALWAVLLSGYVCHASPKRGDLEELQSLSSMAVTYSSPCSATCGLGIRVQKLCPVGGPGKCYERQVKCLDTWQCGMKTLTVPAGGHIKLDCLGKVMRAMGRFSFAVSWRFARGIVTTDNSLFSRLAVPQLAQLTLDPLQEQHAGTYRCDVLDKGHKRLKRTFYGLKVLPPELLRLDFTSALHKWDEVSVSTNSSQTSVLSSSGVKDPLLISLTVTAATAVLLLLLFLLDLYRRRPAGPTAKTTRQNSHPHRNLTCKDFEEQMGPGPLSVIENLIRNATSNTIVINGTENQSLL</sequence>
<accession>A0A6P3W5N0</accession>
<dbReference type="RefSeq" id="XP_012690469.2">
    <property type="nucleotide sequence ID" value="XM_012835015.2"/>
</dbReference>
<feature type="region of interest" description="Disordered" evidence="11">
    <location>
        <begin position="265"/>
        <end position="286"/>
    </location>
</feature>
<evidence type="ECO:0000256" key="4">
    <source>
        <dbReference type="ARBA" id="ARBA00022729"/>
    </source>
</evidence>
<evidence type="ECO:0000256" key="10">
    <source>
        <dbReference type="ARBA" id="ARBA00050022"/>
    </source>
</evidence>
<evidence type="ECO:0000313" key="15">
    <source>
        <dbReference type="RefSeq" id="XP_012690469.2"/>
    </source>
</evidence>
<dbReference type="SUPFAM" id="SSF48726">
    <property type="entry name" value="Immunoglobulin"/>
    <property type="match status" value="1"/>
</dbReference>
<dbReference type="InterPro" id="IPR003599">
    <property type="entry name" value="Ig_sub"/>
</dbReference>
<dbReference type="Proteomes" id="UP000515152">
    <property type="component" value="Chromosome 4"/>
</dbReference>
<dbReference type="PANTHER" id="PTHR35670:SF1">
    <property type="entry name" value="TRANSMEMBRANE PROTEIN 81"/>
    <property type="match status" value="1"/>
</dbReference>
<dbReference type="InterPro" id="IPR013783">
    <property type="entry name" value="Ig-like_fold"/>
</dbReference>
<reference evidence="15" key="1">
    <citation type="submission" date="2025-08" db="UniProtKB">
        <authorList>
            <consortium name="RefSeq"/>
        </authorList>
    </citation>
    <scope>IDENTIFICATION</scope>
</reference>
<organism evidence="14 15">
    <name type="scientific">Clupea harengus</name>
    <name type="common">Atlantic herring</name>
    <dbReference type="NCBI Taxonomy" id="7950"/>
    <lineage>
        <taxon>Eukaryota</taxon>
        <taxon>Metazoa</taxon>
        <taxon>Chordata</taxon>
        <taxon>Craniata</taxon>
        <taxon>Vertebrata</taxon>
        <taxon>Euteleostomi</taxon>
        <taxon>Actinopterygii</taxon>
        <taxon>Neopterygii</taxon>
        <taxon>Teleostei</taxon>
        <taxon>Clupei</taxon>
        <taxon>Clupeiformes</taxon>
        <taxon>Clupeoidei</taxon>
        <taxon>Clupeidae</taxon>
        <taxon>Clupea</taxon>
    </lineage>
</organism>
<dbReference type="InterPro" id="IPR039293">
    <property type="entry name" value="TMEM81"/>
</dbReference>
<name>A0A6P3W5N0_CLUHA</name>
<proteinExistence type="predicted"/>
<evidence type="ECO:0000256" key="5">
    <source>
        <dbReference type="ARBA" id="ARBA00022989"/>
    </source>
</evidence>
<feature type="transmembrane region" description="Helical" evidence="12">
    <location>
        <begin position="236"/>
        <end position="256"/>
    </location>
</feature>
<keyword evidence="8" id="KW-0393">Immunoglobulin domain</keyword>